<feature type="chain" id="PRO_5046219166" description="Tail specific protease domain-containing protein" evidence="1">
    <location>
        <begin position="22"/>
        <end position="456"/>
    </location>
</feature>
<dbReference type="InterPro" id="IPR005151">
    <property type="entry name" value="Tail-specific_protease"/>
</dbReference>
<dbReference type="PANTHER" id="PTHR32060">
    <property type="entry name" value="TAIL-SPECIFIC PROTEASE"/>
    <property type="match status" value="1"/>
</dbReference>
<keyword evidence="1" id="KW-0732">Signal</keyword>
<dbReference type="Gene3D" id="3.30.750.44">
    <property type="match status" value="1"/>
</dbReference>
<accession>A0ABQ1UGI2</accession>
<gene>
    <name evidence="3" type="ORF">GCM10011383_31960</name>
</gene>
<dbReference type="SUPFAM" id="SSF52096">
    <property type="entry name" value="ClpP/crotonase"/>
    <property type="match status" value="1"/>
</dbReference>
<feature type="signal peptide" evidence="1">
    <location>
        <begin position="1"/>
        <end position="21"/>
    </location>
</feature>
<dbReference type="EMBL" id="BMHT01000006">
    <property type="protein sequence ID" value="GGF18092.1"/>
    <property type="molecule type" value="Genomic_DNA"/>
</dbReference>
<dbReference type="PANTHER" id="PTHR32060:SF22">
    <property type="entry name" value="CARBOXYL-TERMINAL-PROCESSING PEPTIDASE 3, CHLOROPLASTIC"/>
    <property type="match status" value="1"/>
</dbReference>
<organism evidence="3 4">
    <name type="scientific">Hymenobacter cavernae</name>
    <dbReference type="NCBI Taxonomy" id="2044852"/>
    <lineage>
        <taxon>Bacteria</taxon>
        <taxon>Pseudomonadati</taxon>
        <taxon>Bacteroidota</taxon>
        <taxon>Cytophagia</taxon>
        <taxon>Cytophagales</taxon>
        <taxon>Hymenobacteraceae</taxon>
        <taxon>Hymenobacter</taxon>
    </lineage>
</organism>
<feature type="domain" description="Tail specific protease" evidence="2">
    <location>
        <begin position="210"/>
        <end position="429"/>
    </location>
</feature>
<dbReference type="Proteomes" id="UP000632273">
    <property type="component" value="Unassembled WGS sequence"/>
</dbReference>
<proteinExistence type="predicted"/>
<dbReference type="Gene3D" id="3.90.226.10">
    <property type="entry name" value="2-enoyl-CoA Hydratase, Chain A, domain 1"/>
    <property type="match status" value="1"/>
</dbReference>
<name>A0ABQ1UGI2_9BACT</name>
<dbReference type="Gene3D" id="2.30.42.10">
    <property type="match status" value="1"/>
</dbReference>
<dbReference type="Pfam" id="PF03572">
    <property type="entry name" value="Peptidase_S41"/>
    <property type="match status" value="1"/>
</dbReference>
<evidence type="ECO:0000313" key="3">
    <source>
        <dbReference type="EMBL" id="GGF18092.1"/>
    </source>
</evidence>
<comment type="caution">
    <text evidence="3">The sequence shown here is derived from an EMBL/GenBank/DDBJ whole genome shotgun (WGS) entry which is preliminary data.</text>
</comment>
<evidence type="ECO:0000313" key="4">
    <source>
        <dbReference type="Proteomes" id="UP000632273"/>
    </source>
</evidence>
<dbReference type="RefSeq" id="WP_188815042.1">
    <property type="nucleotide sequence ID" value="NZ_BMHT01000006.1"/>
</dbReference>
<dbReference type="CDD" id="cd07563">
    <property type="entry name" value="Peptidase_S41_IRBP"/>
    <property type="match status" value="1"/>
</dbReference>
<sequence length="456" mass="51103">MKHYLLLSATLTALAALSARAQKAVYIPYTEQQVKVEKQLWDSPAWKTPYQPQLSEDEKVAGLSKFWSEAKYNFAFFDKIPKVSWDSLYLAYIPKVKAAPTTLAYYQLLQEMCAQLHDGHTNVYPPRELMNEVYERPPLRIALIEDKVLITEVGSETLRQQGFVPGQEVLAVDGVPARTYAEARSGWQSASTPQDRTMRTYNTILAGAASKPVEVTLQDAKGRTLRKTVARSGYTDEQTRPVLEFRLLKDNVGYLALNGFDKAEVVQRFAEVYPQISQTSALIIDVRANGGGNSDYGYEVLSYLTDQPFQTSRWITRDYHPPFRPWERAPQWYSEPQESVKPKGSGVYTRPVVLLTSARTFSAAEDFAVAFDIMKRGLIIGEPTGGSTGQPLLFSLPGGGMARICTKRDTYPNGKEFVGVGVQPQVMVHPTMRDIRSGRDTILEAALKQLKLTAKR</sequence>
<protein>
    <recommendedName>
        <fullName evidence="2">Tail specific protease domain-containing protein</fullName>
    </recommendedName>
</protein>
<reference evidence="4" key="1">
    <citation type="journal article" date="2019" name="Int. J. Syst. Evol. Microbiol.">
        <title>The Global Catalogue of Microorganisms (GCM) 10K type strain sequencing project: providing services to taxonomists for standard genome sequencing and annotation.</title>
        <authorList>
            <consortium name="The Broad Institute Genomics Platform"/>
            <consortium name="The Broad Institute Genome Sequencing Center for Infectious Disease"/>
            <person name="Wu L."/>
            <person name="Ma J."/>
        </authorList>
    </citation>
    <scope>NUCLEOTIDE SEQUENCE [LARGE SCALE GENOMIC DNA]</scope>
    <source>
        <strain evidence="4">CGMCC 1.15197</strain>
    </source>
</reference>
<dbReference type="SMART" id="SM00245">
    <property type="entry name" value="TSPc"/>
    <property type="match status" value="1"/>
</dbReference>
<evidence type="ECO:0000256" key="1">
    <source>
        <dbReference type="SAM" id="SignalP"/>
    </source>
</evidence>
<dbReference type="InterPro" id="IPR029045">
    <property type="entry name" value="ClpP/crotonase-like_dom_sf"/>
</dbReference>
<dbReference type="InterPro" id="IPR036034">
    <property type="entry name" value="PDZ_sf"/>
</dbReference>
<keyword evidence="4" id="KW-1185">Reference proteome</keyword>
<evidence type="ECO:0000259" key="2">
    <source>
        <dbReference type="SMART" id="SM00245"/>
    </source>
</evidence>